<protein>
    <submittedName>
        <fullName evidence="1 4">Uncharacterized protein</fullName>
    </submittedName>
</protein>
<sequence>MRERVLTEHLRCSTNVRDAPFLLCSATSMVTPRPLKTDIYELVIGAKWAPKMSSSIQSDPTNDVDSLD</sequence>
<evidence type="ECO:0000313" key="3">
    <source>
        <dbReference type="Proteomes" id="UP000274756"/>
    </source>
</evidence>
<evidence type="ECO:0000313" key="4">
    <source>
        <dbReference type="WBParaSite" id="DME_0000415701-mRNA-1"/>
    </source>
</evidence>
<evidence type="ECO:0000313" key="1">
    <source>
        <dbReference type="EMBL" id="VDN58067.1"/>
    </source>
</evidence>
<evidence type="ECO:0000313" key="2">
    <source>
        <dbReference type="Proteomes" id="UP000038040"/>
    </source>
</evidence>
<dbReference type="AlphaFoldDB" id="A0A0N4UAI0"/>
<name>A0A0N4UAI0_DRAME</name>
<reference evidence="4" key="1">
    <citation type="submission" date="2017-02" db="UniProtKB">
        <authorList>
            <consortium name="WormBaseParasite"/>
        </authorList>
    </citation>
    <scope>IDENTIFICATION</scope>
</reference>
<organism evidence="2 4">
    <name type="scientific">Dracunculus medinensis</name>
    <name type="common">Guinea worm</name>
    <dbReference type="NCBI Taxonomy" id="318479"/>
    <lineage>
        <taxon>Eukaryota</taxon>
        <taxon>Metazoa</taxon>
        <taxon>Ecdysozoa</taxon>
        <taxon>Nematoda</taxon>
        <taxon>Chromadorea</taxon>
        <taxon>Rhabditida</taxon>
        <taxon>Spirurina</taxon>
        <taxon>Dracunculoidea</taxon>
        <taxon>Dracunculidae</taxon>
        <taxon>Dracunculus</taxon>
    </lineage>
</organism>
<reference evidence="1 3" key="2">
    <citation type="submission" date="2018-11" db="EMBL/GenBank/DDBJ databases">
        <authorList>
            <consortium name="Pathogen Informatics"/>
        </authorList>
    </citation>
    <scope>NUCLEOTIDE SEQUENCE [LARGE SCALE GENOMIC DNA]</scope>
</reference>
<accession>A0A0N4UAI0</accession>
<dbReference type="Proteomes" id="UP000038040">
    <property type="component" value="Unplaced"/>
</dbReference>
<dbReference type="WBParaSite" id="DME_0000415701-mRNA-1">
    <property type="protein sequence ID" value="DME_0000415701-mRNA-1"/>
    <property type="gene ID" value="DME_0000415701"/>
</dbReference>
<gene>
    <name evidence="1" type="ORF">DME_LOCUS8040</name>
</gene>
<proteinExistence type="predicted"/>
<dbReference type="EMBL" id="UYYG01001165">
    <property type="protein sequence ID" value="VDN58067.1"/>
    <property type="molecule type" value="Genomic_DNA"/>
</dbReference>
<dbReference type="Proteomes" id="UP000274756">
    <property type="component" value="Unassembled WGS sequence"/>
</dbReference>
<keyword evidence="3" id="KW-1185">Reference proteome</keyword>